<evidence type="ECO:0000313" key="3">
    <source>
        <dbReference type="EMBL" id="CAF4718967.1"/>
    </source>
</evidence>
<accession>A0A821JI52</accession>
<evidence type="ECO:0000256" key="1">
    <source>
        <dbReference type="SAM" id="Coils"/>
    </source>
</evidence>
<reference evidence="3" key="1">
    <citation type="submission" date="2021-02" db="EMBL/GenBank/DDBJ databases">
        <authorList>
            <person name="Nowell W R."/>
        </authorList>
    </citation>
    <scope>NUCLEOTIDE SEQUENCE</scope>
</reference>
<gene>
    <name evidence="2" type="ORF">GRG538_LOCUS5222</name>
    <name evidence="3" type="ORF">QYT958_LOCUS18842</name>
</gene>
<protein>
    <submittedName>
        <fullName evidence="3">Uncharacterized protein</fullName>
    </submittedName>
</protein>
<dbReference type="Proteomes" id="UP000663872">
    <property type="component" value="Unassembled WGS sequence"/>
</dbReference>
<proteinExistence type="predicted"/>
<name>A0A821JI52_9BILA</name>
<dbReference type="EMBL" id="CAJNYT010000410">
    <property type="protein sequence ID" value="CAF3347666.1"/>
    <property type="molecule type" value="Genomic_DNA"/>
</dbReference>
<dbReference type="Proteomes" id="UP000663848">
    <property type="component" value="Unassembled WGS sequence"/>
</dbReference>
<dbReference type="AlphaFoldDB" id="A0A821JI52"/>
<sequence>MEISTFKLPRILPSSNSTINSDRPLSVKHSTSSYEQWRANIHRQLEEDLQRQVQELLEETDRQERAAKLKGQYHDTGQSSLIKHQETVDALSEIDRRNDNVLHPVKSKPISESQNDFSLCRQSMNEISNKPFYLNSYHSYRPLREFLRQTDDQNYMNPSMYLNKHTTNPSPVVSINSNSSILLGNSIIKSNKATLLNISDQQFLNGDDSNNYTNKYGINIDDNGPFWPETYRILHPTPKLLSRELTPKEFYLSPTMSSKKRI</sequence>
<evidence type="ECO:0000313" key="4">
    <source>
        <dbReference type="Proteomes" id="UP000663848"/>
    </source>
</evidence>
<dbReference type="EMBL" id="CAJOBR010003026">
    <property type="protein sequence ID" value="CAF4718967.1"/>
    <property type="molecule type" value="Genomic_DNA"/>
</dbReference>
<keyword evidence="1" id="KW-0175">Coiled coil</keyword>
<evidence type="ECO:0000313" key="2">
    <source>
        <dbReference type="EMBL" id="CAF3347666.1"/>
    </source>
</evidence>
<organism evidence="3 4">
    <name type="scientific">Rotaria socialis</name>
    <dbReference type="NCBI Taxonomy" id="392032"/>
    <lineage>
        <taxon>Eukaryota</taxon>
        <taxon>Metazoa</taxon>
        <taxon>Spiralia</taxon>
        <taxon>Gnathifera</taxon>
        <taxon>Rotifera</taxon>
        <taxon>Eurotatoria</taxon>
        <taxon>Bdelloidea</taxon>
        <taxon>Philodinida</taxon>
        <taxon>Philodinidae</taxon>
        <taxon>Rotaria</taxon>
    </lineage>
</organism>
<comment type="caution">
    <text evidence="3">The sequence shown here is derived from an EMBL/GenBank/DDBJ whole genome shotgun (WGS) entry which is preliminary data.</text>
</comment>
<feature type="coiled-coil region" evidence="1">
    <location>
        <begin position="39"/>
        <end position="66"/>
    </location>
</feature>